<sequence>MNAGIADTCRTDLSGDPPRRIQAAIAATLARAGCITTRRALLMGLTALLALRIGVVHAQVGGMLDHRVTQQSVGETICRPGYADAVAPPFDQLMAHKDRMLAARGIDAEDGSAFALDRRVPIVLGGSPDASANLDLLPWAGHQGERRKARAAVMLKRCVCEGKLSLAQAQAAIVGNWSMVYSGFGQTSCNVSRLDVATVGDGGDNNGIGGDADQGDSGAGSVQGAERAGAPSGHKPRRASAPS</sequence>
<protein>
    <submittedName>
        <fullName evidence="1">Uncharacterized protein</fullName>
    </submittedName>
</protein>
<keyword evidence="2" id="KW-1185">Reference proteome</keyword>
<evidence type="ECO:0000313" key="1">
    <source>
        <dbReference type="EMBL" id="MFM0105311.1"/>
    </source>
</evidence>
<evidence type="ECO:0000313" key="2">
    <source>
        <dbReference type="Proteomes" id="UP001629235"/>
    </source>
</evidence>
<reference evidence="1 2" key="1">
    <citation type="journal article" date="2024" name="Chem. Sci.">
        <title>Discovery of megapolipeptins by genome mining of a Burkholderiales bacteria collection.</title>
        <authorList>
            <person name="Paulo B.S."/>
            <person name="Recchia M.J.J."/>
            <person name="Lee S."/>
            <person name="Fergusson C.H."/>
            <person name="Romanowski S.B."/>
            <person name="Hernandez A."/>
            <person name="Krull N."/>
            <person name="Liu D.Y."/>
            <person name="Cavanagh H."/>
            <person name="Bos A."/>
            <person name="Gray C.A."/>
            <person name="Murphy B.T."/>
            <person name="Linington R.G."/>
            <person name="Eustaquio A.S."/>
        </authorList>
    </citation>
    <scope>NUCLEOTIDE SEQUENCE [LARGE SCALE GENOMIC DNA]</scope>
    <source>
        <strain evidence="1 2">RL18-126-BIB-B</strain>
    </source>
</reference>
<name>A0ACC7NIA2_9BURK</name>
<organism evidence="1 2">
    <name type="scientific">Paraburkholderia rhynchosiae</name>
    <dbReference type="NCBI Taxonomy" id="487049"/>
    <lineage>
        <taxon>Bacteria</taxon>
        <taxon>Pseudomonadati</taxon>
        <taxon>Pseudomonadota</taxon>
        <taxon>Betaproteobacteria</taxon>
        <taxon>Burkholderiales</taxon>
        <taxon>Burkholderiaceae</taxon>
        <taxon>Paraburkholderia</taxon>
    </lineage>
</organism>
<comment type="caution">
    <text evidence="1">The sequence shown here is derived from an EMBL/GenBank/DDBJ whole genome shotgun (WGS) entry which is preliminary data.</text>
</comment>
<accession>A0ACC7NIA2</accession>
<dbReference type="Proteomes" id="UP001629235">
    <property type="component" value="Unassembled WGS sequence"/>
</dbReference>
<dbReference type="EMBL" id="JAQQDW010000033">
    <property type="protein sequence ID" value="MFM0105311.1"/>
    <property type="molecule type" value="Genomic_DNA"/>
</dbReference>
<proteinExistence type="predicted"/>
<gene>
    <name evidence="1" type="ORF">PQR01_17920</name>
</gene>